<dbReference type="InterPro" id="IPR036388">
    <property type="entry name" value="WH-like_DNA-bd_sf"/>
</dbReference>
<dbReference type="PANTHER" id="PTHR10015">
    <property type="entry name" value="HEAT SHOCK TRANSCRIPTION FACTOR"/>
    <property type="match status" value="1"/>
</dbReference>
<reference evidence="11" key="1">
    <citation type="journal article" date="2019" name="IScience">
        <title>Narwhal Genome Reveals Long-Term Low Genetic Diversity despite Current Large Abundance Size.</title>
        <authorList>
            <person name="Westbury M.V."/>
            <person name="Petersen B."/>
            <person name="Garde E."/>
            <person name="Heide-Jorgensen M.P."/>
            <person name="Lorenzen E.D."/>
        </authorList>
    </citation>
    <scope>NUCLEOTIDE SEQUENCE [LARGE SCALE GENOMIC DNA]</scope>
</reference>
<dbReference type="InterPro" id="IPR036390">
    <property type="entry name" value="WH_DNA-bd_sf"/>
</dbReference>
<evidence type="ECO:0000259" key="9">
    <source>
        <dbReference type="SMART" id="SM00415"/>
    </source>
</evidence>
<feature type="compositionally biased region" description="Polar residues" evidence="8">
    <location>
        <begin position="230"/>
        <end position="244"/>
    </location>
</feature>
<keyword evidence="3" id="KW-0805">Transcription regulation</keyword>
<dbReference type="InterPro" id="IPR000232">
    <property type="entry name" value="HSF_DNA-bd"/>
</dbReference>
<evidence type="ECO:0000313" key="11">
    <source>
        <dbReference type="Proteomes" id="UP000308365"/>
    </source>
</evidence>
<dbReference type="FunFam" id="1.10.10.10:FF:000349">
    <property type="entry name" value="Heat shock transcription factor, Y-linked"/>
    <property type="match status" value="1"/>
</dbReference>
<dbReference type="GO" id="GO:0005634">
    <property type="term" value="C:nucleus"/>
    <property type="evidence" value="ECO:0007669"/>
    <property type="project" value="UniProtKB-SubCell"/>
</dbReference>
<dbReference type="PANTHER" id="PTHR10015:SF140">
    <property type="entry name" value="HEAT SHOCK TRANSCRIPTION FACTOR, X-LINKED MEMBER 3-RELATED"/>
    <property type="match status" value="1"/>
</dbReference>
<evidence type="ECO:0000313" key="10">
    <source>
        <dbReference type="EMBL" id="TKC33404.1"/>
    </source>
</evidence>
<keyword evidence="4" id="KW-0238">DNA-binding</keyword>
<feature type="compositionally biased region" description="Polar residues" evidence="8">
    <location>
        <begin position="1"/>
        <end position="11"/>
    </location>
</feature>
<sequence>TGSMASQSSDELCTAMLGPSADAEPATWVPSRASPHPNVDSRESSEKQGDQAESPDPGSQDNPPPQGANYGVANQSILQLSLPRKLWRMVEDPAFTSVRWNDKGDMVIIKEDLFQREVLHRRGADRIFNTDSLTTFIRQMNRYGFSKICLTSHSPGKKRLMIFCNSNFQRDKPLLIENIQRKCNLGATDQPGTSATAPKGKKPVAATRRSPQIPYNDSTTQKKAPGAQGPSATQPFLSSSTCSMSGGAGWAREHHPPSEQGGLSGQGTPWNVTSVPLVWHQGTARQPHGLPGLWLGDVSVQQLSLPPAGGPFSYAPKQGP</sequence>
<feature type="region of interest" description="Disordered" evidence="8">
    <location>
        <begin position="1"/>
        <end position="71"/>
    </location>
</feature>
<dbReference type="GO" id="GO:0043565">
    <property type="term" value="F:sequence-specific DNA binding"/>
    <property type="evidence" value="ECO:0007669"/>
    <property type="project" value="InterPro"/>
</dbReference>
<dbReference type="SUPFAM" id="SSF46785">
    <property type="entry name" value="Winged helix' DNA-binding domain"/>
    <property type="match status" value="1"/>
</dbReference>
<dbReference type="Pfam" id="PF00447">
    <property type="entry name" value="HSF_DNA-bind"/>
    <property type="match status" value="1"/>
</dbReference>
<feature type="compositionally biased region" description="Polar residues" evidence="8">
    <location>
        <begin position="209"/>
        <end position="222"/>
    </location>
</feature>
<protein>
    <recommendedName>
        <fullName evidence="9">HSF-type DNA-binding domain-containing protein</fullName>
    </recommendedName>
</protein>
<dbReference type="GO" id="GO:0003700">
    <property type="term" value="F:DNA-binding transcription factor activity"/>
    <property type="evidence" value="ECO:0007669"/>
    <property type="project" value="InterPro"/>
</dbReference>
<feature type="compositionally biased region" description="Basic and acidic residues" evidence="8">
    <location>
        <begin position="39"/>
        <end position="50"/>
    </location>
</feature>
<evidence type="ECO:0000256" key="7">
    <source>
        <dbReference type="RuleBase" id="RU004020"/>
    </source>
</evidence>
<comment type="caution">
    <text evidence="10">The sequence shown here is derived from an EMBL/GenBank/DDBJ whole genome shotgun (WGS) entry which is preliminary data.</text>
</comment>
<dbReference type="EMBL" id="RWIC01003860">
    <property type="protein sequence ID" value="TKC33404.1"/>
    <property type="molecule type" value="Genomic_DNA"/>
</dbReference>
<keyword evidence="6" id="KW-0539">Nucleus</keyword>
<dbReference type="Proteomes" id="UP000308365">
    <property type="component" value="Unassembled WGS sequence"/>
</dbReference>
<dbReference type="Gene3D" id="1.10.10.10">
    <property type="entry name" value="Winged helix-like DNA-binding domain superfamily/Winged helix DNA-binding domain"/>
    <property type="match status" value="1"/>
</dbReference>
<evidence type="ECO:0000256" key="3">
    <source>
        <dbReference type="ARBA" id="ARBA00023015"/>
    </source>
</evidence>
<name>A0A4U1EBD2_MONMO</name>
<dbReference type="SMART" id="SM00415">
    <property type="entry name" value="HSF"/>
    <property type="match status" value="1"/>
</dbReference>
<evidence type="ECO:0000256" key="1">
    <source>
        <dbReference type="ARBA" id="ARBA00004123"/>
    </source>
</evidence>
<evidence type="ECO:0000256" key="4">
    <source>
        <dbReference type="ARBA" id="ARBA00023125"/>
    </source>
</evidence>
<feature type="domain" description="HSF-type DNA-binding" evidence="9">
    <location>
        <begin position="81"/>
        <end position="182"/>
    </location>
</feature>
<evidence type="ECO:0000256" key="6">
    <source>
        <dbReference type="ARBA" id="ARBA00023242"/>
    </source>
</evidence>
<comment type="subcellular location">
    <subcellularLocation>
        <location evidence="1">Nucleus</location>
    </subcellularLocation>
</comment>
<organism evidence="10 11">
    <name type="scientific">Monodon monoceros</name>
    <name type="common">Narwhal</name>
    <name type="synonym">Ceratodon monodon</name>
    <dbReference type="NCBI Taxonomy" id="40151"/>
    <lineage>
        <taxon>Eukaryota</taxon>
        <taxon>Metazoa</taxon>
        <taxon>Chordata</taxon>
        <taxon>Craniata</taxon>
        <taxon>Vertebrata</taxon>
        <taxon>Euteleostomi</taxon>
        <taxon>Mammalia</taxon>
        <taxon>Eutheria</taxon>
        <taxon>Laurasiatheria</taxon>
        <taxon>Artiodactyla</taxon>
        <taxon>Whippomorpha</taxon>
        <taxon>Cetacea</taxon>
        <taxon>Odontoceti</taxon>
        <taxon>Monodontidae</taxon>
        <taxon>Monodon</taxon>
    </lineage>
</organism>
<evidence type="ECO:0000256" key="2">
    <source>
        <dbReference type="ARBA" id="ARBA00006403"/>
    </source>
</evidence>
<gene>
    <name evidence="10" type="ORF">EI555_018657</name>
</gene>
<keyword evidence="5" id="KW-0804">Transcription</keyword>
<feature type="region of interest" description="Disordered" evidence="8">
    <location>
        <begin position="187"/>
        <end position="269"/>
    </location>
</feature>
<proteinExistence type="inferred from homology"/>
<accession>A0A4U1EBD2</accession>
<comment type="similarity">
    <text evidence="2 7">Belongs to the HSF family.</text>
</comment>
<feature type="non-terminal residue" evidence="10">
    <location>
        <position position="1"/>
    </location>
</feature>
<evidence type="ECO:0000256" key="8">
    <source>
        <dbReference type="SAM" id="MobiDB-lite"/>
    </source>
</evidence>
<dbReference type="AlphaFoldDB" id="A0A4U1EBD2"/>
<evidence type="ECO:0000256" key="5">
    <source>
        <dbReference type="ARBA" id="ARBA00023163"/>
    </source>
</evidence>